<dbReference type="InterPro" id="IPR025484">
    <property type="entry name" value="DUF4376"/>
</dbReference>
<accession>A0AAW1HSM1</accession>
<protein>
    <recommendedName>
        <fullName evidence="2">DUF4376 domain-containing protein</fullName>
    </recommendedName>
</protein>
<proteinExistence type="predicted"/>
<evidence type="ECO:0000313" key="3">
    <source>
        <dbReference type="EMBL" id="KAK9679502.1"/>
    </source>
</evidence>
<evidence type="ECO:0000259" key="2">
    <source>
        <dbReference type="Pfam" id="PF14301"/>
    </source>
</evidence>
<evidence type="ECO:0000313" key="4">
    <source>
        <dbReference type="Proteomes" id="UP001458880"/>
    </source>
</evidence>
<evidence type="ECO:0000256" key="1">
    <source>
        <dbReference type="SAM" id="MobiDB-lite"/>
    </source>
</evidence>
<keyword evidence="4" id="KW-1185">Reference proteome</keyword>
<dbReference type="EMBL" id="JASPKY010001015">
    <property type="protein sequence ID" value="KAK9679502.1"/>
    <property type="molecule type" value="Genomic_DNA"/>
</dbReference>
<dbReference type="Proteomes" id="UP001458880">
    <property type="component" value="Unassembled WGS sequence"/>
</dbReference>
<dbReference type="AlphaFoldDB" id="A0AAW1HSM1"/>
<name>A0AAW1HSM1_POPJA</name>
<feature type="region of interest" description="Disordered" evidence="1">
    <location>
        <begin position="40"/>
        <end position="59"/>
    </location>
</feature>
<reference evidence="3 4" key="1">
    <citation type="journal article" date="2024" name="BMC Genomics">
        <title>De novo assembly and annotation of Popillia japonica's genome with initial clues to its potential as an invasive pest.</title>
        <authorList>
            <person name="Cucini C."/>
            <person name="Boschi S."/>
            <person name="Funari R."/>
            <person name="Cardaioli E."/>
            <person name="Iannotti N."/>
            <person name="Marturano G."/>
            <person name="Paoli F."/>
            <person name="Bruttini M."/>
            <person name="Carapelli A."/>
            <person name="Frati F."/>
            <person name="Nardi F."/>
        </authorList>
    </citation>
    <scope>NUCLEOTIDE SEQUENCE [LARGE SCALE GENOMIC DNA]</scope>
    <source>
        <strain evidence="3">DMR45628</strain>
    </source>
</reference>
<organism evidence="3 4">
    <name type="scientific">Popillia japonica</name>
    <name type="common">Japanese beetle</name>
    <dbReference type="NCBI Taxonomy" id="7064"/>
    <lineage>
        <taxon>Eukaryota</taxon>
        <taxon>Metazoa</taxon>
        <taxon>Ecdysozoa</taxon>
        <taxon>Arthropoda</taxon>
        <taxon>Hexapoda</taxon>
        <taxon>Insecta</taxon>
        <taxon>Pterygota</taxon>
        <taxon>Neoptera</taxon>
        <taxon>Endopterygota</taxon>
        <taxon>Coleoptera</taxon>
        <taxon>Polyphaga</taxon>
        <taxon>Scarabaeiformia</taxon>
        <taxon>Scarabaeidae</taxon>
        <taxon>Rutelinae</taxon>
        <taxon>Popillia</taxon>
    </lineage>
</organism>
<sequence>MEKITINGATTLYEIESIKPHLPTRLHCARGEGRTVYLSNDDSVYTAPEESGGLPREPYEPTLEELQTVKLATVNTACNAVITAGCDVTLTDGSIEHYSLSETDQINLSAAVAAVQAGAAAYPYHADGELCKMYSADDIALIGTAATGHKLYHTTYCNHLRAWIQQVKTTEELDAIYYGAELPDDLASNMNTILTAVSEGA</sequence>
<gene>
    <name evidence="3" type="ORF">QE152_g39983</name>
</gene>
<comment type="caution">
    <text evidence="3">The sequence shown here is derived from an EMBL/GenBank/DDBJ whole genome shotgun (WGS) entry which is preliminary data.</text>
</comment>
<feature type="domain" description="DUF4376" evidence="2">
    <location>
        <begin position="66"/>
        <end position="176"/>
    </location>
</feature>
<dbReference type="Pfam" id="PF14301">
    <property type="entry name" value="DUF4376"/>
    <property type="match status" value="1"/>
</dbReference>